<dbReference type="SUPFAM" id="SSF46785">
    <property type="entry name" value="Winged helix' DNA-binding domain"/>
    <property type="match status" value="1"/>
</dbReference>
<reference evidence="5 6" key="1">
    <citation type="submission" date="2015-09" db="EMBL/GenBank/DDBJ databases">
        <authorList>
            <consortium name="Pathogen Informatics"/>
        </authorList>
    </citation>
    <scope>NUCLEOTIDE SEQUENCE [LARGE SCALE GENOMIC DNA]</scope>
    <source>
        <strain evidence="5 6">2789STDY5608891</strain>
    </source>
</reference>
<name>A0A173UYK4_EUBRA</name>
<evidence type="ECO:0000259" key="4">
    <source>
        <dbReference type="PROSITE" id="PS50949"/>
    </source>
</evidence>
<dbReference type="GO" id="GO:0003677">
    <property type="term" value="F:DNA binding"/>
    <property type="evidence" value="ECO:0007669"/>
    <property type="project" value="UniProtKB-KW"/>
</dbReference>
<evidence type="ECO:0000313" key="5">
    <source>
        <dbReference type="EMBL" id="CUN20161.1"/>
    </source>
</evidence>
<dbReference type="InterPro" id="IPR008920">
    <property type="entry name" value="TF_FadR/GntR_C"/>
</dbReference>
<dbReference type="Gene3D" id="1.20.120.530">
    <property type="entry name" value="GntR ligand-binding domain-like"/>
    <property type="match status" value="1"/>
</dbReference>
<gene>
    <name evidence="5" type="primary">lutR</name>
    <name evidence="5" type="ORF">ERS852448_02369</name>
</gene>
<dbReference type="PROSITE" id="PS50949">
    <property type="entry name" value="HTH_GNTR"/>
    <property type="match status" value="1"/>
</dbReference>
<feature type="domain" description="HTH gntR-type" evidence="4">
    <location>
        <begin position="15"/>
        <end position="84"/>
    </location>
</feature>
<keyword evidence="1" id="KW-0805">Transcription regulation</keyword>
<evidence type="ECO:0000313" key="6">
    <source>
        <dbReference type="Proteomes" id="UP000095492"/>
    </source>
</evidence>
<evidence type="ECO:0000256" key="2">
    <source>
        <dbReference type="ARBA" id="ARBA00023125"/>
    </source>
</evidence>
<dbReference type="Pfam" id="PF00392">
    <property type="entry name" value="GntR"/>
    <property type="match status" value="1"/>
</dbReference>
<dbReference type="Pfam" id="PF07729">
    <property type="entry name" value="FCD"/>
    <property type="match status" value="1"/>
</dbReference>
<dbReference type="EMBL" id="CYYA01000018">
    <property type="protein sequence ID" value="CUN20161.1"/>
    <property type="molecule type" value="Genomic_DNA"/>
</dbReference>
<dbReference type="Gene3D" id="1.10.10.10">
    <property type="entry name" value="Winged helix-like DNA-binding domain superfamily/Winged helix DNA-binding domain"/>
    <property type="match status" value="1"/>
</dbReference>
<sequence length="244" mass="28194">MKNEIQIDLQPVQTRRASEEIYNQIRQLILDGEIHPGERLPSERKMMDMMHRSRPTIREAMRMLEREGYIKIYSGSSGAVVQEINVDNAVQSLETIIQMKHMKIEEILEFRRLTECEAARLASERRTAEDLEKMKEILQRSENVLGESDAFIACDLEFHLALADASHNAMYSIMMQVCRNVIGESLSDILIKGTEAEQEMRYQRILDVHKETYIAIKNQHGAEAARLLTIHLTNAESDFVGRKY</sequence>
<dbReference type="SMART" id="SM00345">
    <property type="entry name" value="HTH_GNTR"/>
    <property type="match status" value="1"/>
</dbReference>
<dbReference type="PANTHER" id="PTHR43537">
    <property type="entry name" value="TRANSCRIPTIONAL REGULATOR, GNTR FAMILY"/>
    <property type="match status" value="1"/>
</dbReference>
<dbReference type="STRING" id="39490.ERS852448_02369"/>
<keyword evidence="3" id="KW-0804">Transcription</keyword>
<dbReference type="PRINTS" id="PR00035">
    <property type="entry name" value="HTHGNTR"/>
</dbReference>
<dbReference type="InterPro" id="IPR036388">
    <property type="entry name" value="WH-like_DNA-bd_sf"/>
</dbReference>
<dbReference type="CDD" id="cd07377">
    <property type="entry name" value="WHTH_GntR"/>
    <property type="match status" value="1"/>
</dbReference>
<dbReference type="SMART" id="SM00895">
    <property type="entry name" value="FCD"/>
    <property type="match status" value="1"/>
</dbReference>
<keyword evidence="2" id="KW-0238">DNA-binding</keyword>
<dbReference type="InterPro" id="IPR000524">
    <property type="entry name" value="Tscrpt_reg_HTH_GntR"/>
</dbReference>
<organism evidence="5 6">
    <name type="scientific">Eubacterium ramulus</name>
    <dbReference type="NCBI Taxonomy" id="39490"/>
    <lineage>
        <taxon>Bacteria</taxon>
        <taxon>Bacillati</taxon>
        <taxon>Bacillota</taxon>
        <taxon>Clostridia</taxon>
        <taxon>Eubacteriales</taxon>
        <taxon>Eubacteriaceae</taxon>
        <taxon>Eubacterium</taxon>
    </lineage>
</organism>
<dbReference type="RefSeq" id="WP_055290638.1">
    <property type="nucleotide sequence ID" value="NZ_CP173382.1"/>
</dbReference>
<dbReference type="Proteomes" id="UP000095492">
    <property type="component" value="Unassembled WGS sequence"/>
</dbReference>
<dbReference type="AlphaFoldDB" id="A0A173UYK4"/>
<proteinExistence type="predicted"/>
<dbReference type="InterPro" id="IPR036390">
    <property type="entry name" value="WH_DNA-bd_sf"/>
</dbReference>
<evidence type="ECO:0000256" key="3">
    <source>
        <dbReference type="ARBA" id="ARBA00023163"/>
    </source>
</evidence>
<dbReference type="OrthoDB" id="1972820at2"/>
<dbReference type="InterPro" id="IPR011711">
    <property type="entry name" value="GntR_C"/>
</dbReference>
<dbReference type="SUPFAM" id="SSF48008">
    <property type="entry name" value="GntR ligand-binding domain-like"/>
    <property type="match status" value="1"/>
</dbReference>
<evidence type="ECO:0000256" key="1">
    <source>
        <dbReference type="ARBA" id="ARBA00023015"/>
    </source>
</evidence>
<dbReference type="GeneID" id="97392223"/>
<protein>
    <submittedName>
        <fullName evidence="5">L-lactate utilization operon repressor</fullName>
    </submittedName>
</protein>
<dbReference type="GO" id="GO:0003700">
    <property type="term" value="F:DNA-binding transcription factor activity"/>
    <property type="evidence" value="ECO:0007669"/>
    <property type="project" value="InterPro"/>
</dbReference>
<dbReference type="PANTHER" id="PTHR43537:SF5">
    <property type="entry name" value="UXU OPERON TRANSCRIPTIONAL REGULATOR"/>
    <property type="match status" value="1"/>
</dbReference>
<accession>A0A173UYK4</accession>